<dbReference type="Pfam" id="PF19302">
    <property type="entry name" value="DUF5915"/>
    <property type="match status" value="1"/>
</dbReference>
<dbReference type="PANTHER" id="PTHR42780:SF1">
    <property type="entry name" value="ISOLEUCINE--TRNA LIGASE, CYTOPLASMIC"/>
    <property type="match status" value="1"/>
</dbReference>
<keyword evidence="4 11" id="KW-0547">Nucleotide-binding</keyword>
<dbReference type="AlphaFoldDB" id="A0A8J6PBD8"/>
<dbReference type="GO" id="GO:0008270">
    <property type="term" value="F:zinc ion binding"/>
    <property type="evidence" value="ECO:0007669"/>
    <property type="project" value="UniProtKB-UniRule"/>
</dbReference>
<evidence type="ECO:0000256" key="1">
    <source>
        <dbReference type="ARBA" id="ARBA00022490"/>
    </source>
</evidence>
<keyword evidence="6 11" id="KW-0067">ATP-binding</keyword>
<evidence type="ECO:0000256" key="2">
    <source>
        <dbReference type="ARBA" id="ARBA00022598"/>
    </source>
</evidence>
<evidence type="ECO:0000259" key="12">
    <source>
        <dbReference type="Pfam" id="PF00133"/>
    </source>
</evidence>
<dbReference type="GO" id="GO:0005524">
    <property type="term" value="F:ATP binding"/>
    <property type="evidence" value="ECO:0007669"/>
    <property type="project" value="UniProtKB-UniRule"/>
</dbReference>
<keyword evidence="2 11" id="KW-0436">Ligase</keyword>
<dbReference type="PRINTS" id="PR00984">
    <property type="entry name" value="TRNASYNTHILE"/>
</dbReference>
<dbReference type="EC" id="6.1.1.5" evidence="11"/>
<feature type="binding site" evidence="11">
    <location>
        <position position="685"/>
    </location>
    <ligand>
        <name>ATP</name>
        <dbReference type="ChEBI" id="CHEBI:30616"/>
    </ligand>
</feature>
<comment type="subunit">
    <text evidence="11">Monomer.</text>
</comment>
<feature type="domain" description="Methionyl/Valyl/Leucyl/Isoleucyl-tRNA synthetase anticodon-binding" evidence="13">
    <location>
        <begin position="769"/>
        <end position="923"/>
    </location>
</feature>
<proteinExistence type="inferred from homology"/>
<dbReference type="InterPro" id="IPR002300">
    <property type="entry name" value="aa-tRNA-synth_Ia"/>
</dbReference>
<dbReference type="GO" id="GO:0004822">
    <property type="term" value="F:isoleucine-tRNA ligase activity"/>
    <property type="evidence" value="ECO:0007669"/>
    <property type="project" value="UniProtKB-UniRule"/>
</dbReference>
<keyword evidence="5 11" id="KW-0862">Zinc</keyword>
<dbReference type="Pfam" id="PF08264">
    <property type="entry name" value="Anticodon_1"/>
    <property type="match status" value="1"/>
</dbReference>
<dbReference type="GO" id="GO:0005737">
    <property type="term" value="C:cytoplasm"/>
    <property type="evidence" value="ECO:0007669"/>
    <property type="project" value="UniProtKB-SubCell"/>
</dbReference>
<evidence type="ECO:0000256" key="10">
    <source>
        <dbReference type="ARBA" id="ARBA00048359"/>
    </source>
</evidence>
<dbReference type="HAMAP" id="MF_02003">
    <property type="entry name" value="Ile_tRNA_synth_type2"/>
    <property type="match status" value="1"/>
</dbReference>
<evidence type="ECO:0000313" key="15">
    <source>
        <dbReference type="Proteomes" id="UP000652681"/>
    </source>
</evidence>
<dbReference type="InterPro" id="IPR009008">
    <property type="entry name" value="Val/Leu/Ile-tRNA-synth_edit"/>
</dbReference>
<dbReference type="InterPro" id="IPR014729">
    <property type="entry name" value="Rossmann-like_a/b/a_fold"/>
</dbReference>
<evidence type="ECO:0000256" key="11">
    <source>
        <dbReference type="HAMAP-Rule" id="MF_02003"/>
    </source>
</evidence>
<evidence type="ECO:0000256" key="9">
    <source>
        <dbReference type="ARBA" id="ARBA00025217"/>
    </source>
</evidence>
<comment type="function">
    <text evidence="9 11">Catalyzes the attachment of isoleucine to tRNA(Ile). As IleRS can inadvertently accommodate and process structurally similar amino acids such as valine, to avoid such errors it has two additional distinct tRNA(Ile)-dependent editing activities. One activity is designated as 'pretransfer' editing and involves the hydrolysis of activated Val-AMP. The other activity is designated 'posttransfer' editing and involves deacylation of mischarged Val-tRNA(Ile).</text>
</comment>
<evidence type="ECO:0000256" key="5">
    <source>
        <dbReference type="ARBA" id="ARBA00022833"/>
    </source>
</evidence>
<protein>
    <recommendedName>
        <fullName evidence="11">Isoleucine--tRNA ligase</fullName>
        <ecNumber evidence="11">6.1.1.5</ecNumber>
    </recommendedName>
    <alternativeName>
        <fullName evidence="11">Isoleucyl-tRNA synthetase</fullName>
        <shortName evidence="11">IleRS</shortName>
    </alternativeName>
</protein>
<dbReference type="InterPro" id="IPR002301">
    <property type="entry name" value="Ile-tRNA-ligase"/>
</dbReference>
<keyword evidence="7 11" id="KW-0648">Protein biosynthesis</keyword>
<dbReference type="EMBL" id="JACVEL010000003">
    <property type="protein sequence ID" value="MBC9812073.1"/>
    <property type="molecule type" value="Genomic_DNA"/>
</dbReference>
<dbReference type="Gene3D" id="3.40.50.620">
    <property type="entry name" value="HUPs"/>
    <property type="match status" value="2"/>
</dbReference>
<organism evidence="14 15">
    <name type="scientific">Taishania pollutisoli</name>
    <dbReference type="NCBI Taxonomy" id="2766479"/>
    <lineage>
        <taxon>Bacteria</taxon>
        <taxon>Pseudomonadati</taxon>
        <taxon>Bacteroidota</taxon>
        <taxon>Flavobacteriia</taxon>
        <taxon>Flavobacteriales</taxon>
        <taxon>Crocinitomicaceae</taxon>
        <taxon>Taishania</taxon>
    </lineage>
</organism>
<dbReference type="InterPro" id="IPR009080">
    <property type="entry name" value="tRNAsynth_Ia_anticodon-bd"/>
</dbReference>
<keyword evidence="8 11" id="KW-0030">Aminoacyl-tRNA synthetase</keyword>
<dbReference type="CDD" id="cd07961">
    <property type="entry name" value="Anticodon_Ia_Ile_ABEc"/>
    <property type="match status" value="1"/>
</dbReference>
<comment type="domain">
    <text evidence="11">IleRS has two distinct active sites: one for aminoacylation and one for editing. The misactivated valine is translocated from the active site to the editing site, which sterically excludes the correctly activated isoleucine. The single editing site contains two valyl binding pockets, one specific for each substrate (Val-AMP or Val-tRNA(Ile)).</text>
</comment>
<dbReference type="InterPro" id="IPR033709">
    <property type="entry name" value="Anticodon_Ile_ABEc"/>
</dbReference>
<comment type="subcellular location">
    <subcellularLocation>
        <location evidence="11">Cytoplasm</location>
    </subcellularLocation>
</comment>
<dbReference type="InterPro" id="IPR013155">
    <property type="entry name" value="M/V/L/I-tRNA-synth_anticd-bd"/>
</dbReference>
<dbReference type="CDD" id="cd00818">
    <property type="entry name" value="IleRS_core"/>
    <property type="match status" value="1"/>
</dbReference>
<comment type="cofactor">
    <cofactor evidence="11">
        <name>Zn(2+)</name>
        <dbReference type="ChEBI" id="CHEBI:29105"/>
    </cofactor>
</comment>
<evidence type="ECO:0000256" key="7">
    <source>
        <dbReference type="ARBA" id="ARBA00022917"/>
    </source>
</evidence>
<evidence type="ECO:0000256" key="8">
    <source>
        <dbReference type="ARBA" id="ARBA00023146"/>
    </source>
</evidence>
<comment type="catalytic activity">
    <reaction evidence="10 11">
        <text>tRNA(Ile) + L-isoleucine + ATP = L-isoleucyl-tRNA(Ile) + AMP + diphosphate</text>
        <dbReference type="Rhea" id="RHEA:11060"/>
        <dbReference type="Rhea" id="RHEA-COMP:9666"/>
        <dbReference type="Rhea" id="RHEA-COMP:9695"/>
        <dbReference type="ChEBI" id="CHEBI:30616"/>
        <dbReference type="ChEBI" id="CHEBI:33019"/>
        <dbReference type="ChEBI" id="CHEBI:58045"/>
        <dbReference type="ChEBI" id="CHEBI:78442"/>
        <dbReference type="ChEBI" id="CHEBI:78528"/>
        <dbReference type="ChEBI" id="CHEBI:456215"/>
        <dbReference type="EC" id="6.1.1.5"/>
    </reaction>
</comment>
<dbReference type="GO" id="GO:0002161">
    <property type="term" value="F:aminoacyl-tRNA deacylase activity"/>
    <property type="evidence" value="ECO:0007669"/>
    <property type="project" value="InterPro"/>
</dbReference>
<dbReference type="GO" id="GO:0006428">
    <property type="term" value="P:isoleucyl-tRNA aminoacylation"/>
    <property type="evidence" value="ECO:0007669"/>
    <property type="project" value="UniProtKB-UniRule"/>
</dbReference>
<dbReference type="SUPFAM" id="SSF47323">
    <property type="entry name" value="Anticodon-binding domain of a subclass of class I aminoacyl-tRNA synthetases"/>
    <property type="match status" value="1"/>
</dbReference>
<evidence type="ECO:0000259" key="13">
    <source>
        <dbReference type="Pfam" id="PF08264"/>
    </source>
</evidence>
<evidence type="ECO:0000256" key="4">
    <source>
        <dbReference type="ARBA" id="ARBA00022741"/>
    </source>
</evidence>
<comment type="similarity">
    <text evidence="11">Belongs to the class-I aminoacyl-tRNA synthetase family. IleS type 2 subfamily.</text>
</comment>
<evidence type="ECO:0000256" key="6">
    <source>
        <dbReference type="ARBA" id="ARBA00022840"/>
    </source>
</evidence>
<dbReference type="Proteomes" id="UP000652681">
    <property type="component" value="Unassembled WGS sequence"/>
</dbReference>
<dbReference type="PANTHER" id="PTHR42780">
    <property type="entry name" value="SOLEUCYL-TRNA SYNTHETASE"/>
    <property type="match status" value="1"/>
</dbReference>
<dbReference type="NCBIfam" id="TIGR00392">
    <property type="entry name" value="ileS"/>
    <property type="match status" value="1"/>
</dbReference>
<feature type="short sequence motif" description="'KMSKS' region" evidence="11">
    <location>
        <begin position="682"/>
        <end position="686"/>
    </location>
</feature>
<feature type="short sequence motif" description="'HIGH' region" evidence="11">
    <location>
        <begin position="50"/>
        <end position="60"/>
    </location>
</feature>
<keyword evidence="1 11" id="KW-0963">Cytoplasm</keyword>
<evidence type="ECO:0000313" key="14">
    <source>
        <dbReference type="EMBL" id="MBC9812073.1"/>
    </source>
</evidence>
<sequence length="1135" mass="128782">MSKKYQEYKGLNLPNVAKTVMEKWDTQQVFEQSVTSREGKKPYVFFEGPPSANGLPGIHHVMARSIKDIFCRYQTLKGFQVKRKAGWDTHGLPVELGVEKELGITKEDIGTKISVEDYNTACKNAVMRYTDIWNNLTKKMGYWVDMDHPYITYEPKYMESVWWLLGELYKKNLLYKGYTIQPYSPKAGTGLSSHELNQPGCYRDVTDTTVVAQFKVVGGTVSPFGGGTFREDTYFLAWTTTPWTLPSNTALTVGPKIDYVLIKTFNQYTFREIHVILAKNLVNYQFGGKYTIAETEEELTAYSKEDKKIPYLIVGECTGADLVGIRYEQLLPYALPYENAENAFQVIPGDFVTTEDGTGIVHTAPTFGADDAKVAADAGVPGMLVLDEHEKAVPLVDLQGRFRPEMGEFADMYVKNDYYNDGEAPEKSADVQLAIKLKEENKAFKVEKYVHSYPHCWRTNKPVLYYPLDSWFIRVTNVKERMIALNNTINWKPESTGSGRFGKWLENANDWNLSRSRYWGIPIPIWRTEDGSEEVCISSVEQLKNECDKAVQAGIMSSNPLADFEAGNMADENYAKIDLHKNYVDSIVLVSESGKPMKREADLCDVWFDSGSMPYAQWHYPFENKELIDNSLSFPADFIAEGVDQTRGWFYTLHAIATMVFDSVAYKNVVSNGLVLDKNGQKMSKSVGNTVDPFETLSTYGPDATRWYMITNAQPWDNLKFDTEGITEVQRKFFGTLYNTYSFFTLYANIDGFNYREADITLEKRPEIDRWILSKLNTLINEVDESFGTYEPTRAGRLIQEFVTDQLSNWYVRLGRRRFWKSEDSQDKISAYQTLYTCLETVAILGSPIAPFFMDQLFSDLNAVTNRHSVVSVHLADFPKVDKAVINERLEAQMDIAQRISSLVLGIRKKERLKVRQPLQKIIVPVLNKTFASDLEHVKDLILSEVNIKELDLLEEGNGMFVKQIKPNFKTIGPKYGKQMKAIATMVGQFSQDDIAAVEGNKGWTGVIEGVEINLDLNDFEIVAQDIPGWLVSSEDGITVALDSTITEELKQEGIARELINRVQNLRKDSGLEVTDKIVLKIDTSETIQRALNVNKVYICNEVLAVDIQFEALNGEALSIDLEQEADTRITLTKS</sequence>
<dbReference type="Gene3D" id="3.90.740.10">
    <property type="entry name" value="Valyl/Leucyl/Isoleucyl-tRNA synthetase, editing domain"/>
    <property type="match status" value="1"/>
</dbReference>
<keyword evidence="3 11" id="KW-0479">Metal-binding</keyword>
<dbReference type="Pfam" id="PF00133">
    <property type="entry name" value="tRNA-synt_1"/>
    <property type="match status" value="1"/>
</dbReference>
<name>A0A8J6PBD8_9FLAO</name>
<accession>A0A8J6PBD8</accession>
<dbReference type="InterPro" id="IPR023586">
    <property type="entry name" value="Ile-tRNA-ligase_type2"/>
</dbReference>
<reference evidence="14" key="1">
    <citation type="submission" date="2020-09" db="EMBL/GenBank/DDBJ databases">
        <title>Taishania pollutisoli gen. nov., sp. nov., Isolated from Tetrabromobisphenol A-Contaminated Soil.</title>
        <authorList>
            <person name="Chen Q."/>
        </authorList>
    </citation>
    <scope>NUCLEOTIDE SEQUENCE</scope>
    <source>
        <strain evidence="14">CZZ-1</strain>
    </source>
</reference>
<dbReference type="Gene3D" id="1.10.730.10">
    <property type="entry name" value="Isoleucyl-tRNA Synthetase, Domain 1"/>
    <property type="match status" value="1"/>
</dbReference>
<dbReference type="SUPFAM" id="SSF52374">
    <property type="entry name" value="Nucleotidylyl transferase"/>
    <property type="match status" value="1"/>
</dbReference>
<comment type="caution">
    <text evidence="14">The sequence shown here is derived from an EMBL/GenBank/DDBJ whole genome shotgun (WGS) entry which is preliminary data.</text>
</comment>
<dbReference type="FunFam" id="3.40.50.620:FF:000205">
    <property type="entry name" value="Isoleucine--tRNA ligase"/>
    <property type="match status" value="1"/>
</dbReference>
<dbReference type="RefSeq" id="WP_216713781.1">
    <property type="nucleotide sequence ID" value="NZ_JACVEL010000003.1"/>
</dbReference>
<gene>
    <name evidence="11" type="primary">ileS</name>
    <name evidence="14" type="ORF">H9Y05_06225</name>
</gene>
<feature type="domain" description="Aminoacyl-tRNA synthetase class Ia" evidence="12">
    <location>
        <begin position="20"/>
        <end position="720"/>
    </location>
</feature>
<dbReference type="SUPFAM" id="SSF50677">
    <property type="entry name" value="ValRS/IleRS/LeuRS editing domain"/>
    <property type="match status" value="1"/>
</dbReference>
<evidence type="ECO:0000256" key="3">
    <source>
        <dbReference type="ARBA" id="ARBA00022723"/>
    </source>
</evidence>
<dbReference type="GO" id="GO:0000049">
    <property type="term" value="F:tRNA binding"/>
    <property type="evidence" value="ECO:0007669"/>
    <property type="project" value="InterPro"/>
</dbReference>
<keyword evidence="15" id="KW-1185">Reference proteome</keyword>